<reference evidence="2 3" key="1">
    <citation type="journal article" date="2014" name="Agronomy (Basel)">
        <title>A Draft Genome Sequence for Ensete ventricosum, the Drought-Tolerant Tree Against Hunger.</title>
        <authorList>
            <person name="Harrison J."/>
            <person name="Moore K.A."/>
            <person name="Paszkiewicz K."/>
            <person name="Jones T."/>
            <person name="Grant M."/>
            <person name="Ambacheew D."/>
            <person name="Muzemil S."/>
            <person name="Studholme D.J."/>
        </authorList>
    </citation>
    <scope>NUCLEOTIDE SEQUENCE [LARGE SCALE GENOMIC DNA]</scope>
</reference>
<evidence type="ECO:0000313" key="3">
    <source>
        <dbReference type="Proteomes" id="UP000287651"/>
    </source>
</evidence>
<feature type="compositionally biased region" description="Polar residues" evidence="1">
    <location>
        <begin position="1"/>
        <end position="11"/>
    </location>
</feature>
<dbReference type="EMBL" id="AMZH03031996">
    <property type="protein sequence ID" value="RRT32450.1"/>
    <property type="molecule type" value="Genomic_DNA"/>
</dbReference>
<proteinExistence type="predicted"/>
<comment type="caution">
    <text evidence="2">The sequence shown here is derived from an EMBL/GenBank/DDBJ whole genome shotgun (WGS) entry which is preliminary data.</text>
</comment>
<accession>A0A426WYR0</accession>
<organism evidence="2 3">
    <name type="scientific">Ensete ventricosum</name>
    <name type="common">Abyssinian banana</name>
    <name type="synonym">Musa ensete</name>
    <dbReference type="NCBI Taxonomy" id="4639"/>
    <lineage>
        <taxon>Eukaryota</taxon>
        <taxon>Viridiplantae</taxon>
        <taxon>Streptophyta</taxon>
        <taxon>Embryophyta</taxon>
        <taxon>Tracheophyta</taxon>
        <taxon>Spermatophyta</taxon>
        <taxon>Magnoliopsida</taxon>
        <taxon>Liliopsida</taxon>
        <taxon>Zingiberales</taxon>
        <taxon>Musaceae</taxon>
        <taxon>Ensete</taxon>
    </lineage>
</organism>
<evidence type="ECO:0000256" key="1">
    <source>
        <dbReference type="SAM" id="MobiDB-lite"/>
    </source>
</evidence>
<dbReference type="Proteomes" id="UP000287651">
    <property type="component" value="Unassembled WGS sequence"/>
</dbReference>
<dbReference type="AlphaFoldDB" id="A0A426WYR0"/>
<evidence type="ECO:0000313" key="2">
    <source>
        <dbReference type="EMBL" id="RRT32450.1"/>
    </source>
</evidence>
<name>A0A426WYR0_ENSVE</name>
<sequence>MVIVDRQQTWQRGDRPRPDPLQGWLAMARPLASAATDDQAGYSNSRLQPRPPVRGRVDAAGPDRRSSSHPRARPIAVDCRGARKGRPALPPVGQRLQGRLPTSKDNYRRARAVAAYAGAATVA</sequence>
<protein>
    <submittedName>
        <fullName evidence="2">Uncharacterized protein</fullName>
    </submittedName>
</protein>
<feature type="region of interest" description="Disordered" evidence="1">
    <location>
        <begin position="1"/>
        <end position="105"/>
    </location>
</feature>
<feature type="compositionally biased region" description="Basic and acidic residues" evidence="1">
    <location>
        <begin position="55"/>
        <end position="66"/>
    </location>
</feature>
<gene>
    <name evidence="2" type="ORF">B296_00041739</name>
</gene>